<gene>
    <name evidence="3" type="ORF">H0193_08195</name>
</gene>
<dbReference type="Proteomes" id="UP000523682">
    <property type="component" value="Unassembled WGS sequence"/>
</dbReference>
<keyword evidence="4" id="KW-1185">Reference proteome</keyword>
<dbReference type="InterPro" id="IPR051448">
    <property type="entry name" value="CdaR-like_regulators"/>
</dbReference>
<evidence type="ECO:0000259" key="1">
    <source>
        <dbReference type="Pfam" id="PF07905"/>
    </source>
</evidence>
<accession>A0A7W2EBN7</accession>
<evidence type="ECO:0000313" key="3">
    <source>
        <dbReference type="EMBL" id="MBA5244786.1"/>
    </source>
</evidence>
<sequence length="479" mass="51329">MDLTFTWLTHKPELALRQVVAPSTSGFALAQTNELEDATEFIQPDSLVLTVGIAFKDNQSDLGRYIDHLADAGAVAIGFGTGLTFTTIPEQVVTTARRRGIGLFEVPRHIPFISILTAIHQEQRRRAQLEQQRLIDDQERLTRAAIPGSLDMLVSTAAELLDASVRINGPGAAPVAAAESAGYTRAVDEGARLRSSTHRLVSGPKRPYSLEVASAQRPPAALLRHCAGLADMLLARPAELRAARNELNAFALSARFGLGDGSTLLPRGFDTPIDDSGLTRPAVITADRTRALEQARNALDTAADAQGHFLYAAPLDRLSMVVLVHPDQDGADFLAALGATAQRVRVAVSRPLPAADLDAAHIRALKSRCGVLALGDSSLPGSSRASWLTEPAVAEALRAQRKELLGVLETEDAERHTDYARTLTVFLQHGGQLAQTAEALGIHRHTARSRIARIQELCGIDLADPATFAEAFFAATSEV</sequence>
<dbReference type="Pfam" id="PF07905">
    <property type="entry name" value="PucR"/>
    <property type="match status" value="1"/>
</dbReference>
<dbReference type="InterPro" id="IPR042070">
    <property type="entry name" value="PucR_C-HTH_sf"/>
</dbReference>
<dbReference type="InterPro" id="IPR025736">
    <property type="entry name" value="PucR_C-HTH_dom"/>
</dbReference>
<dbReference type="AlphaFoldDB" id="A0A7W2EBN7"/>
<dbReference type="PANTHER" id="PTHR33744">
    <property type="entry name" value="CARBOHYDRATE DIACID REGULATOR"/>
    <property type="match status" value="1"/>
</dbReference>
<reference evidence="3 4" key="1">
    <citation type="submission" date="2020-07" db="EMBL/GenBank/DDBJ databases">
        <title>Draft genome and description of Corynebacterium haemomassiliense strain Marseile-Q3615 sp. nov.</title>
        <authorList>
            <person name="Boxberger M."/>
            <person name="La Scola B."/>
        </authorList>
    </citation>
    <scope>NUCLEOTIDE SEQUENCE [LARGE SCALE GENOMIC DNA]</scope>
    <source>
        <strain evidence="3 4">Marseille-Q3615</strain>
    </source>
</reference>
<name>A0A7W2EBN7_9CORY</name>
<evidence type="ECO:0000259" key="2">
    <source>
        <dbReference type="Pfam" id="PF13556"/>
    </source>
</evidence>
<organism evidence="3 4">
    <name type="scientific">Corynebacterium haemomassiliense</name>
    <dbReference type="NCBI Taxonomy" id="2754726"/>
    <lineage>
        <taxon>Bacteria</taxon>
        <taxon>Bacillati</taxon>
        <taxon>Actinomycetota</taxon>
        <taxon>Actinomycetes</taxon>
        <taxon>Mycobacteriales</taxon>
        <taxon>Corynebacteriaceae</taxon>
        <taxon>Corynebacterium</taxon>
    </lineage>
</organism>
<dbReference type="InterPro" id="IPR012914">
    <property type="entry name" value="PucR_dom"/>
</dbReference>
<dbReference type="EMBL" id="JACDTZ010000001">
    <property type="protein sequence ID" value="MBA5244786.1"/>
    <property type="molecule type" value="Genomic_DNA"/>
</dbReference>
<protein>
    <submittedName>
        <fullName evidence="3">PucR family transcriptional regulator</fullName>
    </submittedName>
</protein>
<proteinExistence type="predicted"/>
<dbReference type="RefSeq" id="WP_181889350.1">
    <property type="nucleotide sequence ID" value="NZ_JACDTZ010000001.1"/>
</dbReference>
<feature type="domain" description="Purine catabolism PurC-like" evidence="1">
    <location>
        <begin position="31"/>
        <end position="121"/>
    </location>
</feature>
<comment type="caution">
    <text evidence="3">The sequence shown here is derived from an EMBL/GenBank/DDBJ whole genome shotgun (WGS) entry which is preliminary data.</text>
</comment>
<evidence type="ECO:0000313" key="4">
    <source>
        <dbReference type="Proteomes" id="UP000523682"/>
    </source>
</evidence>
<dbReference type="Gene3D" id="1.10.10.2840">
    <property type="entry name" value="PucR C-terminal helix-turn-helix domain"/>
    <property type="match status" value="1"/>
</dbReference>
<feature type="domain" description="PucR C-terminal helix-turn-helix" evidence="2">
    <location>
        <begin position="420"/>
        <end position="474"/>
    </location>
</feature>
<dbReference type="Pfam" id="PF13556">
    <property type="entry name" value="HTH_30"/>
    <property type="match status" value="1"/>
</dbReference>